<dbReference type="PRINTS" id="PR00598">
    <property type="entry name" value="HTHMARR"/>
</dbReference>
<sequence length="180" mass="20165">MGEMGKKMRTESGQIPKFDREHEEGGTEPLARTLAVTTYLLMHSAFLQSFCSLTPGQYVLMDLVRCNIATRTMDLAEHLGVTPSAVTIMLSRLEKRGWIQRSESKSDRRVVHVTITEEGQAEMRRVEGALTSIVQQCTQDASEYASLERILRSVQKTLVLHLRTSCPASAAWIPKDEGEL</sequence>
<evidence type="ECO:0000259" key="3">
    <source>
        <dbReference type="PROSITE" id="PS50995"/>
    </source>
</evidence>
<evidence type="ECO:0000313" key="4">
    <source>
        <dbReference type="EMBL" id="MBF8377124.1"/>
    </source>
</evidence>
<dbReference type="EMBL" id="JADPKZ010000032">
    <property type="protein sequence ID" value="MBF8377124.1"/>
    <property type="molecule type" value="Genomic_DNA"/>
</dbReference>
<gene>
    <name evidence="4" type="ORF">IW967_04455</name>
</gene>
<name>A0ABS0F1E9_9BACL</name>
<accession>A0ABS0F1E9</accession>
<evidence type="ECO:0000256" key="1">
    <source>
        <dbReference type="ARBA" id="ARBA00023125"/>
    </source>
</evidence>
<proteinExistence type="predicted"/>
<dbReference type="PANTHER" id="PTHR33164">
    <property type="entry name" value="TRANSCRIPTIONAL REGULATOR, MARR FAMILY"/>
    <property type="match status" value="1"/>
</dbReference>
<evidence type="ECO:0000313" key="5">
    <source>
        <dbReference type="Proteomes" id="UP000642910"/>
    </source>
</evidence>
<dbReference type="PANTHER" id="PTHR33164:SF43">
    <property type="entry name" value="HTH-TYPE TRANSCRIPTIONAL REPRESSOR YETL"/>
    <property type="match status" value="1"/>
</dbReference>
<evidence type="ECO:0000256" key="2">
    <source>
        <dbReference type="SAM" id="MobiDB-lite"/>
    </source>
</evidence>
<dbReference type="InterPro" id="IPR036390">
    <property type="entry name" value="WH_DNA-bd_sf"/>
</dbReference>
<dbReference type="InterPro" id="IPR000835">
    <property type="entry name" value="HTH_MarR-typ"/>
</dbReference>
<dbReference type="InterPro" id="IPR039422">
    <property type="entry name" value="MarR/SlyA-like"/>
</dbReference>
<organism evidence="4 5">
    <name type="scientific">Alicyclobacillus mali</name>
    <name type="common">ex Roth et al. 2021</name>
    <dbReference type="NCBI Taxonomy" id="1123961"/>
    <lineage>
        <taxon>Bacteria</taxon>
        <taxon>Bacillati</taxon>
        <taxon>Bacillota</taxon>
        <taxon>Bacilli</taxon>
        <taxon>Bacillales</taxon>
        <taxon>Alicyclobacillaceae</taxon>
        <taxon>Alicyclobacillus</taxon>
    </lineage>
</organism>
<feature type="compositionally biased region" description="Basic and acidic residues" evidence="2">
    <location>
        <begin position="1"/>
        <end position="10"/>
    </location>
</feature>
<dbReference type="Pfam" id="PF01047">
    <property type="entry name" value="MarR"/>
    <property type="match status" value="1"/>
</dbReference>
<dbReference type="Gene3D" id="1.10.10.10">
    <property type="entry name" value="Winged helix-like DNA-binding domain superfamily/Winged helix DNA-binding domain"/>
    <property type="match status" value="1"/>
</dbReference>
<feature type="domain" description="HTH marR-type" evidence="3">
    <location>
        <begin position="27"/>
        <end position="156"/>
    </location>
</feature>
<dbReference type="SMART" id="SM00347">
    <property type="entry name" value="HTH_MARR"/>
    <property type="match status" value="1"/>
</dbReference>
<feature type="region of interest" description="Disordered" evidence="2">
    <location>
        <begin position="1"/>
        <end position="27"/>
    </location>
</feature>
<keyword evidence="1" id="KW-0238">DNA-binding</keyword>
<comment type="caution">
    <text evidence="4">The sequence shown here is derived from an EMBL/GenBank/DDBJ whole genome shotgun (WGS) entry which is preliminary data.</text>
</comment>
<dbReference type="PROSITE" id="PS50995">
    <property type="entry name" value="HTH_MARR_2"/>
    <property type="match status" value="1"/>
</dbReference>
<reference evidence="4 5" key="1">
    <citation type="submission" date="2020-11" db="EMBL/GenBank/DDBJ databases">
        <title>Genomic insight of Alicyclobacillus mali FL 18 reveals a new arsenic-resistant strain, with potential in environmental biotechnology.</title>
        <authorList>
            <person name="Fiorentino G."/>
            <person name="Gallo G."/>
            <person name="Aulitto M."/>
        </authorList>
    </citation>
    <scope>NUCLEOTIDE SEQUENCE [LARGE SCALE GENOMIC DNA]</scope>
    <source>
        <strain evidence="4 5">FL 18</strain>
    </source>
</reference>
<keyword evidence="5" id="KW-1185">Reference proteome</keyword>
<dbReference type="InterPro" id="IPR036388">
    <property type="entry name" value="WH-like_DNA-bd_sf"/>
</dbReference>
<protein>
    <submittedName>
        <fullName evidence="4">MarR family transcriptional regulator</fullName>
    </submittedName>
</protein>
<dbReference type="Proteomes" id="UP000642910">
    <property type="component" value="Unassembled WGS sequence"/>
</dbReference>
<dbReference type="SUPFAM" id="SSF46785">
    <property type="entry name" value="Winged helix' DNA-binding domain"/>
    <property type="match status" value="1"/>
</dbReference>